<dbReference type="AlphaFoldDB" id="A0A4S8LR00"/>
<evidence type="ECO:0000313" key="14">
    <source>
        <dbReference type="Proteomes" id="UP000297245"/>
    </source>
</evidence>
<dbReference type="Gene3D" id="3.90.1600.10">
    <property type="entry name" value="Palm domain of DNA polymerase"/>
    <property type="match status" value="1"/>
</dbReference>
<dbReference type="Pfam" id="PF00136">
    <property type="entry name" value="DNA_pol_B"/>
    <property type="match status" value="1"/>
</dbReference>
<dbReference type="InterPro" id="IPR025687">
    <property type="entry name" value="Znf-C4pol"/>
</dbReference>
<evidence type="ECO:0000256" key="8">
    <source>
        <dbReference type="ARBA" id="ARBA00023125"/>
    </source>
</evidence>
<evidence type="ECO:0000259" key="12">
    <source>
        <dbReference type="Pfam" id="PF14260"/>
    </source>
</evidence>
<dbReference type="PANTHER" id="PTHR10322">
    <property type="entry name" value="DNA POLYMERASE CATALYTIC SUBUNIT"/>
    <property type="match status" value="1"/>
</dbReference>
<keyword evidence="9" id="KW-0539">Nucleus</keyword>
<feature type="domain" description="DNA-directed DNA polymerase family B multifunctional" evidence="11">
    <location>
        <begin position="1"/>
        <end position="209"/>
    </location>
</feature>
<comment type="catalytic activity">
    <reaction evidence="10">
        <text>DNA(n) + a 2'-deoxyribonucleoside 5'-triphosphate = DNA(n+1) + diphosphate</text>
        <dbReference type="Rhea" id="RHEA:22508"/>
        <dbReference type="Rhea" id="RHEA-COMP:17339"/>
        <dbReference type="Rhea" id="RHEA-COMP:17340"/>
        <dbReference type="ChEBI" id="CHEBI:33019"/>
        <dbReference type="ChEBI" id="CHEBI:61560"/>
        <dbReference type="ChEBI" id="CHEBI:173112"/>
        <dbReference type="EC" id="2.7.7.7"/>
    </reaction>
</comment>
<dbReference type="PANTHER" id="PTHR10322:SF23">
    <property type="entry name" value="DNA POLYMERASE DELTA CATALYTIC SUBUNIT"/>
    <property type="match status" value="1"/>
</dbReference>
<evidence type="ECO:0000256" key="5">
    <source>
        <dbReference type="ARBA" id="ARBA00022695"/>
    </source>
</evidence>
<evidence type="ECO:0000256" key="10">
    <source>
        <dbReference type="ARBA" id="ARBA00049244"/>
    </source>
</evidence>
<dbReference type="Proteomes" id="UP000297245">
    <property type="component" value="Unassembled WGS sequence"/>
</dbReference>
<evidence type="ECO:0000256" key="4">
    <source>
        <dbReference type="ARBA" id="ARBA00022679"/>
    </source>
</evidence>
<dbReference type="GO" id="GO:0003887">
    <property type="term" value="F:DNA-directed DNA polymerase activity"/>
    <property type="evidence" value="ECO:0007669"/>
    <property type="project" value="UniProtKB-KW"/>
</dbReference>
<keyword evidence="8" id="KW-0238">DNA-binding</keyword>
<keyword evidence="3" id="KW-0004">4Fe-4S</keyword>
<dbReference type="GO" id="GO:0003677">
    <property type="term" value="F:DNA binding"/>
    <property type="evidence" value="ECO:0007669"/>
    <property type="project" value="UniProtKB-KW"/>
</dbReference>
<evidence type="ECO:0000313" key="13">
    <source>
        <dbReference type="EMBL" id="THU91856.1"/>
    </source>
</evidence>
<evidence type="ECO:0000256" key="3">
    <source>
        <dbReference type="ARBA" id="ARBA00022485"/>
    </source>
</evidence>
<dbReference type="EMBL" id="ML179295">
    <property type="protein sequence ID" value="THU91856.1"/>
    <property type="molecule type" value="Genomic_DNA"/>
</dbReference>
<dbReference type="PROSITE" id="PS00116">
    <property type="entry name" value="DNA_POLYMERASE_B"/>
    <property type="match status" value="1"/>
</dbReference>
<organism evidence="13 14">
    <name type="scientific">Dendrothele bispora (strain CBS 962.96)</name>
    <dbReference type="NCBI Taxonomy" id="1314807"/>
    <lineage>
        <taxon>Eukaryota</taxon>
        <taxon>Fungi</taxon>
        <taxon>Dikarya</taxon>
        <taxon>Basidiomycota</taxon>
        <taxon>Agaricomycotina</taxon>
        <taxon>Agaricomycetes</taxon>
        <taxon>Agaricomycetidae</taxon>
        <taxon>Agaricales</taxon>
        <taxon>Agaricales incertae sedis</taxon>
        <taxon>Dendrothele</taxon>
    </lineage>
</organism>
<dbReference type="GO" id="GO:0008296">
    <property type="term" value="F:3'-5'-DNA exonuclease activity"/>
    <property type="evidence" value="ECO:0007669"/>
    <property type="project" value="TreeGrafter"/>
</dbReference>
<comment type="subcellular location">
    <subcellularLocation>
        <location evidence="1">Nucleus</location>
    </subcellularLocation>
</comment>
<keyword evidence="4" id="KW-0808">Transferase</keyword>
<dbReference type="InterPro" id="IPR006134">
    <property type="entry name" value="DNA-dir_DNA_pol_B_multi_dom"/>
</dbReference>
<dbReference type="OrthoDB" id="2414538at2759"/>
<dbReference type="EC" id="2.7.7.7" evidence="2"/>
<name>A0A4S8LR00_DENBC</name>
<keyword evidence="5" id="KW-0548">Nucleotidyltransferase</keyword>
<dbReference type="InterPro" id="IPR043502">
    <property type="entry name" value="DNA/RNA_pol_sf"/>
</dbReference>
<dbReference type="Pfam" id="PF14260">
    <property type="entry name" value="zf-C4pol"/>
    <property type="match status" value="1"/>
</dbReference>
<keyword evidence="3" id="KW-0408">Iron</keyword>
<dbReference type="Gene3D" id="1.10.132.60">
    <property type="entry name" value="DNA polymerase family B, C-terminal domain"/>
    <property type="match status" value="1"/>
</dbReference>
<accession>A0A4S8LR00</accession>
<feature type="domain" description="C4-type zinc-finger of DNA polymerase delta" evidence="12">
    <location>
        <begin position="215"/>
        <end position="291"/>
    </location>
</feature>
<proteinExistence type="predicted"/>
<evidence type="ECO:0000256" key="7">
    <source>
        <dbReference type="ARBA" id="ARBA00022932"/>
    </source>
</evidence>
<dbReference type="InterPro" id="IPR017964">
    <property type="entry name" value="DNA-dir_DNA_pol_B_CS"/>
</dbReference>
<keyword evidence="6" id="KW-0863">Zinc-finger</keyword>
<dbReference type="GO" id="GO:0045004">
    <property type="term" value="P:DNA replication proofreading"/>
    <property type="evidence" value="ECO:0007669"/>
    <property type="project" value="TreeGrafter"/>
</dbReference>
<dbReference type="InterPro" id="IPR050240">
    <property type="entry name" value="DNA_pol_type-B"/>
</dbReference>
<dbReference type="GO" id="GO:0051539">
    <property type="term" value="F:4 iron, 4 sulfur cluster binding"/>
    <property type="evidence" value="ECO:0007669"/>
    <property type="project" value="UniProtKB-KW"/>
</dbReference>
<evidence type="ECO:0000256" key="2">
    <source>
        <dbReference type="ARBA" id="ARBA00012417"/>
    </source>
</evidence>
<gene>
    <name evidence="13" type="ORF">K435DRAFT_829789</name>
</gene>
<keyword evidence="6" id="KW-0479">Metal-binding</keyword>
<dbReference type="SUPFAM" id="SSF56672">
    <property type="entry name" value="DNA/RNA polymerases"/>
    <property type="match status" value="1"/>
</dbReference>
<evidence type="ECO:0000256" key="1">
    <source>
        <dbReference type="ARBA" id="ARBA00004123"/>
    </source>
</evidence>
<sequence length="313" mass="35733">MIEKTKREVESEYSKANGHEYDAQVIYGDTDSVMVKFGPNDLPRVMQLGAEAADFVTAKFIKPIKLEFKKVYYPYLLISKKRYAGLYWTKPEKWDKMDSKGIETVRRDNCRLVSTVIETCLHKMLINQDVQDAENYVKQTISDLLQNKIDMSQLVITKALAKADYDGKQAHVELAKRMKQRDAGSAPALGDRVAYVIIKGVKGGLMKFAVKTVTCLGCKTPLRANNSLNKDGAVCRNCRPRMAELYQKQVATASELQVRFSRLWTQCQRCQGSLHQVVLCTSKDCPIFYMRKKAQKDVEDTNAVLDRFDMNEW</sequence>
<evidence type="ECO:0000259" key="11">
    <source>
        <dbReference type="Pfam" id="PF00136"/>
    </source>
</evidence>
<protein>
    <recommendedName>
        <fullName evidence="2">DNA-directed DNA polymerase</fullName>
        <ecNumber evidence="2">2.7.7.7</ecNumber>
    </recommendedName>
</protein>
<dbReference type="InterPro" id="IPR042087">
    <property type="entry name" value="DNA_pol_B_thumb"/>
</dbReference>
<dbReference type="InterPro" id="IPR023211">
    <property type="entry name" value="DNA_pol_palm_dom_sf"/>
</dbReference>
<keyword evidence="6" id="KW-0862">Zinc</keyword>
<dbReference type="GO" id="GO:0000166">
    <property type="term" value="F:nucleotide binding"/>
    <property type="evidence" value="ECO:0007669"/>
    <property type="project" value="InterPro"/>
</dbReference>
<evidence type="ECO:0000256" key="6">
    <source>
        <dbReference type="ARBA" id="ARBA00022771"/>
    </source>
</evidence>
<evidence type="ECO:0000256" key="9">
    <source>
        <dbReference type="ARBA" id="ARBA00023242"/>
    </source>
</evidence>
<dbReference type="GO" id="GO:0006287">
    <property type="term" value="P:base-excision repair, gap-filling"/>
    <property type="evidence" value="ECO:0007669"/>
    <property type="project" value="TreeGrafter"/>
</dbReference>
<dbReference type="GO" id="GO:0043625">
    <property type="term" value="C:delta DNA polymerase complex"/>
    <property type="evidence" value="ECO:0007669"/>
    <property type="project" value="TreeGrafter"/>
</dbReference>
<keyword evidence="3" id="KW-0411">Iron-sulfur</keyword>
<keyword evidence="7" id="KW-0239">DNA-directed DNA polymerase</keyword>
<dbReference type="GO" id="GO:0008270">
    <property type="term" value="F:zinc ion binding"/>
    <property type="evidence" value="ECO:0007669"/>
    <property type="project" value="UniProtKB-KW"/>
</dbReference>
<reference evidence="13 14" key="1">
    <citation type="journal article" date="2019" name="Nat. Ecol. Evol.">
        <title>Megaphylogeny resolves global patterns of mushroom evolution.</title>
        <authorList>
            <person name="Varga T."/>
            <person name="Krizsan K."/>
            <person name="Foldi C."/>
            <person name="Dima B."/>
            <person name="Sanchez-Garcia M."/>
            <person name="Sanchez-Ramirez S."/>
            <person name="Szollosi G.J."/>
            <person name="Szarkandi J.G."/>
            <person name="Papp V."/>
            <person name="Albert L."/>
            <person name="Andreopoulos W."/>
            <person name="Angelini C."/>
            <person name="Antonin V."/>
            <person name="Barry K.W."/>
            <person name="Bougher N.L."/>
            <person name="Buchanan P."/>
            <person name="Buyck B."/>
            <person name="Bense V."/>
            <person name="Catcheside P."/>
            <person name="Chovatia M."/>
            <person name="Cooper J."/>
            <person name="Damon W."/>
            <person name="Desjardin D."/>
            <person name="Finy P."/>
            <person name="Geml J."/>
            <person name="Haridas S."/>
            <person name="Hughes K."/>
            <person name="Justo A."/>
            <person name="Karasinski D."/>
            <person name="Kautmanova I."/>
            <person name="Kiss B."/>
            <person name="Kocsube S."/>
            <person name="Kotiranta H."/>
            <person name="LaButti K.M."/>
            <person name="Lechner B.E."/>
            <person name="Liimatainen K."/>
            <person name="Lipzen A."/>
            <person name="Lukacs Z."/>
            <person name="Mihaltcheva S."/>
            <person name="Morgado L.N."/>
            <person name="Niskanen T."/>
            <person name="Noordeloos M.E."/>
            <person name="Ohm R.A."/>
            <person name="Ortiz-Santana B."/>
            <person name="Ovrebo C."/>
            <person name="Racz N."/>
            <person name="Riley R."/>
            <person name="Savchenko A."/>
            <person name="Shiryaev A."/>
            <person name="Soop K."/>
            <person name="Spirin V."/>
            <person name="Szebenyi C."/>
            <person name="Tomsovsky M."/>
            <person name="Tulloss R.E."/>
            <person name="Uehling J."/>
            <person name="Grigoriev I.V."/>
            <person name="Vagvolgyi C."/>
            <person name="Papp T."/>
            <person name="Martin F.M."/>
            <person name="Miettinen O."/>
            <person name="Hibbett D.S."/>
            <person name="Nagy L.G."/>
        </authorList>
    </citation>
    <scope>NUCLEOTIDE SEQUENCE [LARGE SCALE GENOMIC DNA]</scope>
    <source>
        <strain evidence="13 14">CBS 962.96</strain>
    </source>
</reference>
<keyword evidence="14" id="KW-1185">Reference proteome</keyword>
<dbReference type="GO" id="GO:0006297">
    <property type="term" value="P:nucleotide-excision repair, DNA gap filling"/>
    <property type="evidence" value="ECO:0007669"/>
    <property type="project" value="TreeGrafter"/>
</dbReference>